<dbReference type="PRINTS" id="PR00295">
    <property type="entry name" value="STEFINA"/>
</dbReference>
<evidence type="ECO:0000256" key="4">
    <source>
        <dbReference type="ARBA" id="ARBA00022690"/>
    </source>
</evidence>
<dbReference type="PANTHER" id="PTHR11414">
    <property type="entry name" value="CYSTATIN FAMILY MEMBER"/>
    <property type="match status" value="1"/>
</dbReference>
<evidence type="ECO:0000256" key="2">
    <source>
        <dbReference type="ARBA" id="ARBA00009403"/>
    </source>
</evidence>
<organism evidence="7 8">
    <name type="scientific">Elysia crispata</name>
    <name type="common">lettuce slug</name>
    <dbReference type="NCBI Taxonomy" id="231223"/>
    <lineage>
        <taxon>Eukaryota</taxon>
        <taxon>Metazoa</taxon>
        <taxon>Spiralia</taxon>
        <taxon>Lophotrochozoa</taxon>
        <taxon>Mollusca</taxon>
        <taxon>Gastropoda</taxon>
        <taxon>Heterobranchia</taxon>
        <taxon>Euthyneura</taxon>
        <taxon>Panpulmonata</taxon>
        <taxon>Sacoglossa</taxon>
        <taxon>Placobranchoidea</taxon>
        <taxon>Plakobranchidae</taxon>
        <taxon>Elysia</taxon>
    </lineage>
</organism>
<accession>A0AAE1CU73</accession>
<dbReference type="AlphaFoldDB" id="A0AAE1CU73"/>
<evidence type="ECO:0000256" key="5">
    <source>
        <dbReference type="ARBA" id="ARBA00022704"/>
    </source>
</evidence>
<proteinExistence type="inferred from homology"/>
<evidence type="ECO:0000313" key="8">
    <source>
        <dbReference type="Proteomes" id="UP001283361"/>
    </source>
</evidence>
<comment type="similarity">
    <text evidence="2">Belongs to the cystatin family.</text>
</comment>
<dbReference type="FunFam" id="3.10.450.10:FF:000001">
    <property type="entry name" value="Cystatin-A"/>
    <property type="match status" value="1"/>
</dbReference>
<dbReference type="InterPro" id="IPR000010">
    <property type="entry name" value="Cystatin_dom"/>
</dbReference>
<keyword evidence="3" id="KW-0963">Cytoplasm</keyword>
<dbReference type="EMBL" id="JAWDGP010006834">
    <property type="protein sequence ID" value="KAK3734945.1"/>
    <property type="molecule type" value="Genomic_DNA"/>
</dbReference>
<dbReference type="InterPro" id="IPR046350">
    <property type="entry name" value="Cystatin_sf"/>
</dbReference>
<reference evidence="7" key="1">
    <citation type="journal article" date="2023" name="G3 (Bethesda)">
        <title>A reference genome for the long-term kleptoplast-retaining sea slug Elysia crispata morphotype clarki.</title>
        <authorList>
            <person name="Eastman K.E."/>
            <person name="Pendleton A.L."/>
            <person name="Shaikh M.A."/>
            <person name="Suttiyut T."/>
            <person name="Ogas R."/>
            <person name="Tomko P."/>
            <person name="Gavelis G."/>
            <person name="Widhalm J.R."/>
            <person name="Wisecaver J.H."/>
        </authorList>
    </citation>
    <scope>NUCLEOTIDE SEQUENCE</scope>
    <source>
        <strain evidence="7">ECLA1</strain>
    </source>
</reference>
<name>A0AAE1CU73_9GAST</name>
<comment type="caution">
    <text evidence="7">The sequence shown here is derived from an EMBL/GenBank/DDBJ whole genome shotgun (WGS) entry which is preliminary data.</text>
</comment>
<dbReference type="GO" id="GO:0004869">
    <property type="term" value="F:cysteine-type endopeptidase inhibitor activity"/>
    <property type="evidence" value="ECO:0007669"/>
    <property type="project" value="UniProtKB-KW"/>
</dbReference>
<evidence type="ECO:0000256" key="3">
    <source>
        <dbReference type="ARBA" id="ARBA00022490"/>
    </source>
</evidence>
<evidence type="ECO:0000256" key="1">
    <source>
        <dbReference type="ARBA" id="ARBA00004496"/>
    </source>
</evidence>
<dbReference type="Pfam" id="PF00031">
    <property type="entry name" value="Cystatin"/>
    <property type="match status" value="1"/>
</dbReference>
<keyword evidence="4" id="KW-0646">Protease inhibitor</keyword>
<keyword evidence="8" id="KW-1185">Reference proteome</keyword>
<dbReference type="SUPFAM" id="SSF54403">
    <property type="entry name" value="Cystatin/monellin"/>
    <property type="match status" value="1"/>
</dbReference>
<comment type="subcellular location">
    <subcellularLocation>
        <location evidence="1">Cytoplasm</location>
    </subcellularLocation>
</comment>
<keyword evidence="5" id="KW-0789">Thiol protease inhibitor</keyword>
<evidence type="ECO:0000259" key="6">
    <source>
        <dbReference type="Pfam" id="PF00031"/>
    </source>
</evidence>
<dbReference type="Gene3D" id="3.10.450.10">
    <property type="match status" value="1"/>
</dbReference>
<dbReference type="InterPro" id="IPR001713">
    <property type="entry name" value="Prot_inh_stefin"/>
</dbReference>
<dbReference type="PANTHER" id="PTHR11414:SF21">
    <property type="entry name" value="CYSTATIN 14A, TANDEM DUPLICATE 1-RELATED"/>
    <property type="match status" value="1"/>
</dbReference>
<dbReference type="GO" id="GO:0005829">
    <property type="term" value="C:cytosol"/>
    <property type="evidence" value="ECO:0007669"/>
    <property type="project" value="TreeGrafter"/>
</dbReference>
<protein>
    <recommendedName>
        <fullName evidence="6">Cystatin domain-containing protein</fullName>
    </recommendedName>
</protein>
<dbReference type="Proteomes" id="UP001283361">
    <property type="component" value="Unassembled WGS sequence"/>
</dbReference>
<sequence>MKCGGLSNTRPADQEVQTLIETIREQSEEQYGKPCELYKAVEFRDQVVAGTNHNVKIQISESEYIHGFIFKCLPYAGDQPKWCSQQIGKTKEDPIEPFH</sequence>
<evidence type="ECO:0000313" key="7">
    <source>
        <dbReference type="EMBL" id="KAK3734945.1"/>
    </source>
</evidence>
<gene>
    <name evidence="7" type="ORF">RRG08_038969</name>
</gene>
<feature type="domain" description="Cystatin" evidence="6">
    <location>
        <begin position="4"/>
        <end position="91"/>
    </location>
</feature>